<dbReference type="InterPro" id="IPR000847">
    <property type="entry name" value="LysR_HTH_N"/>
</dbReference>
<name>A0A939EKX0_9HYPH</name>
<dbReference type="InterPro" id="IPR036390">
    <property type="entry name" value="WH_DNA-bd_sf"/>
</dbReference>
<protein>
    <submittedName>
        <fullName evidence="6">LysR family transcriptional regulator</fullName>
    </submittedName>
</protein>
<dbReference type="Gene3D" id="3.40.190.290">
    <property type="match status" value="1"/>
</dbReference>
<accession>A0A939EKX0</accession>
<dbReference type="SUPFAM" id="SSF53850">
    <property type="entry name" value="Periplasmic binding protein-like II"/>
    <property type="match status" value="1"/>
</dbReference>
<comment type="caution">
    <text evidence="6">The sequence shown here is derived from an EMBL/GenBank/DDBJ whole genome shotgun (WGS) entry which is preliminary data.</text>
</comment>
<dbReference type="Proteomes" id="UP000664779">
    <property type="component" value="Unassembled WGS sequence"/>
</dbReference>
<gene>
    <name evidence="6" type="ORF">J0X15_04630</name>
</gene>
<keyword evidence="3" id="KW-0238">DNA-binding</keyword>
<organism evidence="6 7">
    <name type="scientific">Roseibium limicola</name>
    <dbReference type="NCBI Taxonomy" id="2816037"/>
    <lineage>
        <taxon>Bacteria</taxon>
        <taxon>Pseudomonadati</taxon>
        <taxon>Pseudomonadota</taxon>
        <taxon>Alphaproteobacteria</taxon>
        <taxon>Hyphomicrobiales</taxon>
        <taxon>Stappiaceae</taxon>
        <taxon>Roseibium</taxon>
    </lineage>
</organism>
<reference evidence="6" key="1">
    <citation type="submission" date="2021-03" db="EMBL/GenBank/DDBJ databases">
        <title>Roseibium sp. CAU 1637 isolated from Incheon.</title>
        <authorList>
            <person name="Kim W."/>
        </authorList>
    </citation>
    <scope>NUCLEOTIDE SEQUENCE</scope>
    <source>
        <strain evidence="6">CAU 1637</strain>
    </source>
</reference>
<dbReference type="InterPro" id="IPR036388">
    <property type="entry name" value="WH-like_DNA-bd_sf"/>
</dbReference>
<dbReference type="GO" id="GO:0003677">
    <property type="term" value="F:DNA binding"/>
    <property type="evidence" value="ECO:0007669"/>
    <property type="project" value="UniProtKB-KW"/>
</dbReference>
<dbReference type="PROSITE" id="PS50931">
    <property type="entry name" value="HTH_LYSR"/>
    <property type="match status" value="1"/>
</dbReference>
<keyword evidence="4" id="KW-0804">Transcription</keyword>
<dbReference type="Pfam" id="PF03466">
    <property type="entry name" value="LysR_substrate"/>
    <property type="match status" value="1"/>
</dbReference>
<evidence type="ECO:0000256" key="1">
    <source>
        <dbReference type="ARBA" id="ARBA00009437"/>
    </source>
</evidence>
<dbReference type="SUPFAM" id="SSF46785">
    <property type="entry name" value="Winged helix' DNA-binding domain"/>
    <property type="match status" value="1"/>
</dbReference>
<dbReference type="AlphaFoldDB" id="A0A939EKX0"/>
<dbReference type="RefSeq" id="WP_206938585.1">
    <property type="nucleotide sequence ID" value="NZ_JAFLNF010000002.1"/>
</dbReference>
<dbReference type="PANTHER" id="PTHR30419">
    <property type="entry name" value="HTH-TYPE TRANSCRIPTIONAL REGULATOR YBHD"/>
    <property type="match status" value="1"/>
</dbReference>
<evidence type="ECO:0000256" key="2">
    <source>
        <dbReference type="ARBA" id="ARBA00023015"/>
    </source>
</evidence>
<keyword evidence="7" id="KW-1185">Reference proteome</keyword>
<dbReference type="InterPro" id="IPR005119">
    <property type="entry name" value="LysR_subst-bd"/>
</dbReference>
<comment type="similarity">
    <text evidence="1">Belongs to the LysR transcriptional regulatory family.</text>
</comment>
<feature type="domain" description="HTH lysR-type" evidence="5">
    <location>
        <begin position="1"/>
        <end position="58"/>
    </location>
</feature>
<dbReference type="InterPro" id="IPR050950">
    <property type="entry name" value="HTH-type_LysR_regulators"/>
</dbReference>
<evidence type="ECO:0000259" key="5">
    <source>
        <dbReference type="PROSITE" id="PS50931"/>
    </source>
</evidence>
<keyword evidence="2" id="KW-0805">Transcription regulation</keyword>
<evidence type="ECO:0000256" key="4">
    <source>
        <dbReference type="ARBA" id="ARBA00023163"/>
    </source>
</evidence>
<dbReference type="GO" id="GO:0005829">
    <property type="term" value="C:cytosol"/>
    <property type="evidence" value="ECO:0007669"/>
    <property type="project" value="TreeGrafter"/>
</dbReference>
<dbReference type="Gene3D" id="1.10.10.10">
    <property type="entry name" value="Winged helix-like DNA-binding domain superfamily/Winged helix DNA-binding domain"/>
    <property type="match status" value="1"/>
</dbReference>
<evidence type="ECO:0000313" key="7">
    <source>
        <dbReference type="Proteomes" id="UP000664779"/>
    </source>
</evidence>
<sequence>MQIQAITYFNELVKCRSIRQAAQNLGVSATAISRQLDNLEYYFGAPLMERGARGIELTAAGEVVAEHLHSANRSFGQAKQFIDDLRGLRRGEVCVHVNGAASGSVLAHAVASFARDYPAVRLTIVESSARDGLMAVARGDADLSLTMFSPDDVRVNARVQVPLAYRAIMAPDHPLAALKQVGLEDLASVPLTLPDRSYSLRQALETRLKRAGMAPADVAFTTASMTVQKELARLGATLLILPELSVVRDLELGQLVARPLAPDARVDTQLQLSLPQDTSLSFAAERFSRHLALLLLSDFQGVSLR</sequence>
<dbReference type="PANTHER" id="PTHR30419:SF8">
    <property type="entry name" value="NITROGEN ASSIMILATION TRANSCRIPTIONAL ACTIVATOR-RELATED"/>
    <property type="match status" value="1"/>
</dbReference>
<evidence type="ECO:0000256" key="3">
    <source>
        <dbReference type="ARBA" id="ARBA00023125"/>
    </source>
</evidence>
<dbReference type="Pfam" id="PF00126">
    <property type="entry name" value="HTH_1"/>
    <property type="match status" value="1"/>
</dbReference>
<dbReference type="EMBL" id="JAFLNF010000002">
    <property type="protein sequence ID" value="MBO0344501.1"/>
    <property type="molecule type" value="Genomic_DNA"/>
</dbReference>
<evidence type="ECO:0000313" key="6">
    <source>
        <dbReference type="EMBL" id="MBO0344501.1"/>
    </source>
</evidence>
<dbReference type="GO" id="GO:0003700">
    <property type="term" value="F:DNA-binding transcription factor activity"/>
    <property type="evidence" value="ECO:0007669"/>
    <property type="project" value="InterPro"/>
</dbReference>
<proteinExistence type="inferred from homology"/>